<dbReference type="Pfam" id="PF00550">
    <property type="entry name" value="PP-binding"/>
    <property type="match status" value="1"/>
</dbReference>
<evidence type="ECO:0000256" key="2">
    <source>
        <dbReference type="ARBA" id="ARBA00022553"/>
    </source>
</evidence>
<dbReference type="RefSeq" id="WP_212818521.1">
    <property type="nucleotide sequence ID" value="NZ_AP023359.1"/>
</dbReference>
<dbReference type="Proteomes" id="UP000680866">
    <property type="component" value="Chromosome"/>
</dbReference>
<dbReference type="InterPro" id="IPR006162">
    <property type="entry name" value="Ppantetheine_attach_site"/>
</dbReference>
<dbReference type="Gene3D" id="1.10.1200.10">
    <property type="entry name" value="ACP-like"/>
    <property type="match status" value="1"/>
</dbReference>
<dbReference type="AlphaFoldDB" id="A0A810N7T2"/>
<evidence type="ECO:0000259" key="3">
    <source>
        <dbReference type="PROSITE" id="PS50075"/>
    </source>
</evidence>
<feature type="domain" description="Carrier" evidence="3">
    <location>
        <begin position="1"/>
        <end position="73"/>
    </location>
</feature>
<sequence length="87" mass="9259">MYEVLKAILVEDLHMRAEDVRPTASRAEVGLDSLAAVELAAALNSRLGIAVQDYEVLEAVTVADVVRLMEQRRSGSGPLGSGPLEAP</sequence>
<dbReference type="PROSITE" id="PS00012">
    <property type="entry name" value="PHOSPHOPANTETHEINE"/>
    <property type="match status" value="1"/>
</dbReference>
<keyword evidence="1" id="KW-0596">Phosphopantetheine</keyword>
<evidence type="ECO:0000256" key="1">
    <source>
        <dbReference type="ARBA" id="ARBA00022450"/>
    </source>
</evidence>
<dbReference type="InterPro" id="IPR020806">
    <property type="entry name" value="PKS_PP-bd"/>
</dbReference>
<dbReference type="EMBL" id="AP023359">
    <property type="protein sequence ID" value="BCJ69317.1"/>
    <property type="molecule type" value="Genomic_DNA"/>
</dbReference>
<organism evidence="4 5">
    <name type="scientific">Polymorphospora rubra</name>
    <dbReference type="NCBI Taxonomy" id="338584"/>
    <lineage>
        <taxon>Bacteria</taxon>
        <taxon>Bacillati</taxon>
        <taxon>Actinomycetota</taxon>
        <taxon>Actinomycetes</taxon>
        <taxon>Micromonosporales</taxon>
        <taxon>Micromonosporaceae</taxon>
        <taxon>Polymorphospora</taxon>
    </lineage>
</organism>
<gene>
    <name evidence="4" type="ORF">Prubr_63380</name>
</gene>
<dbReference type="SMART" id="SM00823">
    <property type="entry name" value="PKS_PP"/>
    <property type="match status" value="1"/>
</dbReference>
<dbReference type="InterPro" id="IPR009081">
    <property type="entry name" value="PP-bd_ACP"/>
</dbReference>
<name>A0A810N7T2_9ACTN</name>
<evidence type="ECO:0000313" key="4">
    <source>
        <dbReference type="EMBL" id="BCJ69317.1"/>
    </source>
</evidence>
<proteinExistence type="predicted"/>
<keyword evidence="5" id="KW-1185">Reference proteome</keyword>
<dbReference type="GO" id="GO:0031177">
    <property type="term" value="F:phosphopantetheine binding"/>
    <property type="evidence" value="ECO:0007669"/>
    <property type="project" value="InterPro"/>
</dbReference>
<protein>
    <recommendedName>
        <fullName evidence="3">Carrier domain-containing protein</fullName>
    </recommendedName>
</protein>
<keyword evidence="2" id="KW-0597">Phosphoprotein</keyword>
<dbReference type="SUPFAM" id="SSF47336">
    <property type="entry name" value="ACP-like"/>
    <property type="match status" value="1"/>
</dbReference>
<evidence type="ECO:0000313" key="5">
    <source>
        <dbReference type="Proteomes" id="UP000680866"/>
    </source>
</evidence>
<dbReference type="KEGG" id="pry:Prubr_63380"/>
<dbReference type="InterPro" id="IPR036736">
    <property type="entry name" value="ACP-like_sf"/>
</dbReference>
<accession>A0A810N7T2</accession>
<reference evidence="4" key="1">
    <citation type="submission" date="2020-08" db="EMBL/GenBank/DDBJ databases">
        <title>Whole genome shotgun sequence of Polymorphospora rubra NBRC 101157.</title>
        <authorList>
            <person name="Komaki H."/>
            <person name="Tamura T."/>
        </authorList>
    </citation>
    <scope>NUCLEOTIDE SEQUENCE</scope>
    <source>
        <strain evidence="4">NBRC 101157</strain>
    </source>
</reference>
<dbReference type="PROSITE" id="PS50075">
    <property type="entry name" value="CARRIER"/>
    <property type="match status" value="1"/>
</dbReference>